<evidence type="ECO:0000313" key="3">
    <source>
        <dbReference type="Proteomes" id="UP000250043"/>
    </source>
</evidence>
<sequence>MARSNKRSKSMQRVTKELCQVAPLEAVRSLALIPPSNNKDEMINQLFAERDVIPTSLLRDRSFRTAATEHNILQREDLANETRPHIQAKAGDREYSPHKGMLLRKAMGVVQTADGELCIPIPNAGQSIRIYPSMFPKKVRHRHAHPFRHSISRHLMRAVAGSSRSSRESRKVVSSAVPTSASGISLGPVAGPSKPASRYHGALAPGSSSYRGTNGPVAGPSQSTSLSSGAPRNGASSDPGSRMSSAPVAGPSRSVSHFGDVSGSSAPPPPPRAENTMPVRDTNETVNYTFSGSDASDDDGSDGGHDEQHNDDSDDDSEIEPDSDGEDPFGGFIPYTYPPPGVDEDDPQWLWMMKKQLEREEKMLTNKIIKTRHLMSKVIGDSAILLSRLGDERKQWQHVLQDVGKFAGPRFVKFLQTKMWEYSEYEADANNDEQWESWNGIPDLGISGTVSPCPRRNEKRSRDDSSDDEGSSSDASSASSGSSHSHKRARHDQPEHDTPAPSNRSRSASTSSTRTIANSNSTVRSGYLHSSFRPLSHTSASAAGSQHQPGLPPAPQVQPPTRKHALRRHNAMLSFVNPPLVTRGSSSRREGMLPERNVHPDSSRHVQKDAADKGKGRATSNGTPRTDRSVESSRTQATEHGSSPPRVGSKGKGKARANDSWTDVDASAASPLRSAGAASNGDQQSPLLPRPKSRPAPARFVMYGGEKKLASS</sequence>
<feature type="compositionally biased region" description="Basic and acidic residues" evidence="1">
    <location>
        <begin position="587"/>
        <end position="615"/>
    </location>
</feature>
<feature type="compositionally biased region" description="Polar residues" evidence="1">
    <location>
        <begin position="632"/>
        <end position="641"/>
    </location>
</feature>
<gene>
    <name evidence="2" type="ORF">OBBRIDRAFT_111232</name>
</gene>
<reference evidence="2 3" key="1">
    <citation type="submission" date="2016-07" db="EMBL/GenBank/DDBJ databases">
        <title>Draft genome of the white-rot fungus Obba rivulosa 3A-2.</title>
        <authorList>
            <consortium name="DOE Joint Genome Institute"/>
            <person name="Miettinen O."/>
            <person name="Riley R."/>
            <person name="Acob R."/>
            <person name="Barry K."/>
            <person name="Cullen D."/>
            <person name="De Vries R."/>
            <person name="Hainaut M."/>
            <person name="Hatakka A."/>
            <person name="Henrissat B."/>
            <person name="Hilden K."/>
            <person name="Kuo R."/>
            <person name="Labutti K."/>
            <person name="Lipzen A."/>
            <person name="Makela M.R."/>
            <person name="Sandor L."/>
            <person name="Spatafora J.W."/>
            <person name="Grigoriev I.V."/>
            <person name="Hibbett D.S."/>
        </authorList>
    </citation>
    <scope>NUCLEOTIDE SEQUENCE [LARGE SCALE GENOMIC DNA]</scope>
    <source>
        <strain evidence="2 3">3A-2</strain>
    </source>
</reference>
<feature type="compositionally biased region" description="Polar residues" evidence="1">
    <location>
        <begin position="537"/>
        <end position="547"/>
    </location>
</feature>
<feature type="compositionally biased region" description="Polar residues" evidence="1">
    <location>
        <begin position="220"/>
        <end position="244"/>
    </location>
</feature>
<feature type="compositionally biased region" description="Low complexity" evidence="1">
    <location>
        <begin position="499"/>
        <end position="522"/>
    </location>
</feature>
<feature type="compositionally biased region" description="Basic residues" evidence="1">
    <location>
        <begin position="561"/>
        <end position="570"/>
    </location>
</feature>
<evidence type="ECO:0000313" key="2">
    <source>
        <dbReference type="EMBL" id="OCH88109.1"/>
    </source>
</evidence>
<organism evidence="2 3">
    <name type="scientific">Obba rivulosa</name>
    <dbReference type="NCBI Taxonomy" id="1052685"/>
    <lineage>
        <taxon>Eukaryota</taxon>
        <taxon>Fungi</taxon>
        <taxon>Dikarya</taxon>
        <taxon>Basidiomycota</taxon>
        <taxon>Agaricomycotina</taxon>
        <taxon>Agaricomycetes</taxon>
        <taxon>Polyporales</taxon>
        <taxon>Gelatoporiaceae</taxon>
        <taxon>Obba</taxon>
    </lineage>
</organism>
<name>A0A8E2AU74_9APHY</name>
<feature type="region of interest" description="Disordered" evidence="1">
    <location>
        <begin position="157"/>
        <end position="340"/>
    </location>
</feature>
<dbReference type="EMBL" id="KV722462">
    <property type="protein sequence ID" value="OCH88109.1"/>
    <property type="molecule type" value="Genomic_DNA"/>
</dbReference>
<feature type="compositionally biased region" description="Low complexity" evidence="1">
    <location>
        <begin position="472"/>
        <end position="483"/>
    </location>
</feature>
<feature type="region of interest" description="Disordered" evidence="1">
    <location>
        <begin position="436"/>
        <end position="524"/>
    </location>
</feature>
<dbReference type="AlphaFoldDB" id="A0A8E2AU74"/>
<proteinExistence type="predicted"/>
<feature type="region of interest" description="Disordered" evidence="1">
    <location>
        <begin position="537"/>
        <end position="712"/>
    </location>
</feature>
<protein>
    <submittedName>
        <fullName evidence="2">Uncharacterized protein</fullName>
    </submittedName>
</protein>
<dbReference type="OrthoDB" id="2756326at2759"/>
<feature type="compositionally biased region" description="Basic and acidic residues" evidence="1">
    <location>
        <begin position="302"/>
        <end position="311"/>
    </location>
</feature>
<keyword evidence="3" id="KW-1185">Reference proteome</keyword>
<accession>A0A8E2AU74</accession>
<dbReference type="Proteomes" id="UP000250043">
    <property type="component" value="Unassembled WGS sequence"/>
</dbReference>
<evidence type="ECO:0000256" key="1">
    <source>
        <dbReference type="SAM" id="MobiDB-lite"/>
    </source>
</evidence>
<feature type="compositionally biased region" description="Acidic residues" evidence="1">
    <location>
        <begin position="312"/>
        <end position="327"/>
    </location>
</feature>